<dbReference type="Pfam" id="PF22776">
    <property type="entry name" value="K_trans_C"/>
    <property type="match status" value="1"/>
</dbReference>
<dbReference type="PANTHER" id="PTHR30540">
    <property type="entry name" value="OSMOTIC STRESS POTASSIUM TRANSPORTER"/>
    <property type="match status" value="1"/>
</dbReference>
<feature type="transmembrane region" description="Helical" evidence="10">
    <location>
        <begin position="50"/>
        <end position="68"/>
    </location>
</feature>
<accession>A0A2P6P6I6</accession>
<comment type="function">
    <text evidence="10">Potassium transporter.</text>
</comment>
<evidence type="ECO:0000313" key="13">
    <source>
        <dbReference type="EMBL" id="PRQ17540.1"/>
    </source>
</evidence>
<dbReference type="Pfam" id="PF02705">
    <property type="entry name" value="K_trans"/>
    <property type="match status" value="1"/>
</dbReference>
<feature type="transmembrane region" description="Helical" evidence="10">
    <location>
        <begin position="141"/>
        <end position="164"/>
    </location>
</feature>
<reference evidence="13 14" key="1">
    <citation type="journal article" date="2018" name="Nat. Genet.">
        <title>The Rosa genome provides new insights in the design of modern roses.</title>
        <authorList>
            <person name="Bendahmane M."/>
        </authorList>
    </citation>
    <scope>NUCLEOTIDE SEQUENCE [LARGE SCALE GENOMIC DNA]</scope>
    <source>
        <strain evidence="14">cv. Old Blush</strain>
    </source>
</reference>
<comment type="similarity">
    <text evidence="2 10">Belongs to the HAK/KUP transporter (TC 2.A.72.3) family.</text>
</comment>
<evidence type="ECO:0000256" key="1">
    <source>
        <dbReference type="ARBA" id="ARBA00004651"/>
    </source>
</evidence>
<dbReference type="NCBIfam" id="TIGR00794">
    <property type="entry name" value="kup"/>
    <property type="match status" value="1"/>
</dbReference>
<name>A0A2P6P6I6_ROSCH</name>
<keyword evidence="7 10" id="KW-1133">Transmembrane helix</keyword>
<dbReference type="EMBL" id="PDCK01000045">
    <property type="protein sequence ID" value="PRQ17540.1"/>
    <property type="molecule type" value="Genomic_DNA"/>
</dbReference>
<keyword evidence="4 10" id="KW-0633">Potassium transport</keyword>
<feature type="transmembrane region" description="Helical" evidence="10">
    <location>
        <begin position="328"/>
        <end position="348"/>
    </location>
</feature>
<dbReference type="InterPro" id="IPR053951">
    <property type="entry name" value="K_trans_N"/>
</dbReference>
<evidence type="ECO:0000256" key="10">
    <source>
        <dbReference type="RuleBase" id="RU321113"/>
    </source>
</evidence>
<evidence type="ECO:0000313" key="14">
    <source>
        <dbReference type="Proteomes" id="UP000238479"/>
    </source>
</evidence>
<comment type="caution">
    <text evidence="13">The sequence shown here is derived from an EMBL/GenBank/DDBJ whole genome shotgun (WGS) entry which is preliminary data.</text>
</comment>
<comment type="subcellular location">
    <subcellularLocation>
        <location evidence="1">Cell membrane</location>
        <topology evidence="1">Multi-pass membrane protein</topology>
    </subcellularLocation>
    <subcellularLocation>
        <location evidence="10">Membrane</location>
        <topology evidence="10">Multi-pass membrane protein</topology>
    </subcellularLocation>
</comment>
<evidence type="ECO:0000256" key="6">
    <source>
        <dbReference type="ARBA" id="ARBA00022958"/>
    </source>
</evidence>
<feature type="transmembrane region" description="Helical" evidence="10">
    <location>
        <begin position="184"/>
        <end position="200"/>
    </location>
</feature>
<dbReference type="InterPro" id="IPR003855">
    <property type="entry name" value="K+_transporter"/>
</dbReference>
<feature type="transmembrane region" description="Helical" evidence="10">
    <location>
        <begin position="405"/>
        <end position="428"/>
    </location>
</feature>
<feature type="transmembrane region" description="Helical" evidence="10">
    <location>
        <begin position="379"/>
        <end position="399"/>
    </location>
</feature>
<evidence type="ECO:0000256" key="9">
    <source>
        <dbReference type="ARBA" id="ARBA00023136"/>
    </source>
</evidence>
<evidence type="ECO:0000256" key="4">
    <source>
        <dbReference type="ARBA" id="ARBA00022538"/>
    </source>
</evidence>
<dbReference type="Proteomes" id="UP000238479">
    <property type="component" value="Chromosome 7"/>
</dbReference>
<protein>
    <recommendedName>
        <fullName evidence="10">Potassium transporter</fullName>
    </recommendedName>
</protein>
<comment type="caution">
    <text evidence="10">Lacks conserved residue(s) required for the propagation of feature annotation.</text>
</comment>
<keyword evidence="5 10" id="KW-0812">Transmembrane</keyword>
<dbReference type="GO" id="GO:0005886">
    <property type="term" value="C:plasma membrane"/>
    <property type="evidence" value="ECO:0007669"/>
    <property type="project" value="UniProtKB-SubCell"/>
</dbReference>
<feature type="transmembrane region" description="Helical" evidence="10">
    <location>
        <begin position="435"/>
        <end position="454"/>
    </location>
</feature>
<feature type="transmembrane region" description="Helical" evidence="10">
    <location>
        <begin position="288"/>
        <end position="308"/>
    </location>
</feature>
<keyword evidence="8 10" id="KW-0406">Ion transport</keyword>
<dbReference type="STRING" id="74649.A0A2P6P6I6"/>
<dbReference type="PANTHER" id="PTHR30540:SF108">
    <property type="entry name" value="POTASSIUM TRANSPORTER 3"/>
    <property type="match status" value="1"/>
</dbReference>
<evidence type="ECO:0000259" key="11">
    <source>
        <dbReference type="Pfam" id="PF02705"/>
    </source>
</evidence>
<dbReference type="GO" id="GO:0015079">
    <property type="term" value="F:potassium ion transmembrane transporter activity"/>
    <property type="evidence" value="ECO:0007669"/>
    <property type="project" value="UniProtKB-UniRule"/>
</dbReference>
<evidence type="ECO:0000259" key="12">
    <source>
        <dbReference type="Pfam" id="PF22776"/>
    </source>
</evidence>
<keyword evidence="14" id="KW-1185">Reference proteome</keyword>
<feature type="transmembrane region" description="Helical" evidence="10">
    <location>
        <begin position="466"/>
        <end position="482"/>
    </location>
</feature>
<dbReference type="OMA" id="DTKFRQP"/>
<evidence type="ECO:0000256" key="5">
    <source>
        <dbReference type="ARBA" id="ARBA00022692"/>
    </source>
</evidence>
<dbReference type="OrthoDB" id="504708at2759"/>
<keyword evidence="6 10" id="KW-0630">Potassium</keyword>
<gene>
    <name evidence="13" type="ORF">RchiOBHm_Chr7g0196121</name>
</gene>
<sequence>MVDSEGQTGRILVKAYRSFGLVFGALCIPPIYVFKCAFSGGLTHYQSEDVVFGVFSVVFWTITLTSLIKYAGFVLSANDNGEGGVIALYALLCRNAKLCLIPNHQAADEEISTYRYPGHSSGNTPNSPLKRFIERHKSAKTCLLVLVLFGACMVICVGILMPAISVFSSVEGLKFQAKNLHDGVVVLIACVLLVGIFILQHRGFHKLGFIFSPILILWILLIAGVGIYNIIEWNPRIYQALSPYYIYIFFKRTGRDGWISLGGIILCITGTEYMFADLGNFKTRPIRVAFSSVIYPCLILQYMGQAAFLSRNLSAVSMSFYASVPAPLIWPVLVVAPLAAIVASQPVISSTFSVVKQCHAIRCFPRVKIVTNRRIPGQLYIPEINWILMILSLAITIGFRDTNYIGHAYGIAFLAATIITTWLTSLVINLVWNQSFILSLLFSLLFGSMEIIYLSSSCMKILKGGWVPLVFSAIFLVVMYVWQYGMRKKYTYDLHNKVSMKWILTLGPSLGIVRVPGIGLIYTELATGVPSTFTHFLTNLPAFYQVVVFVCIKTVPVPCVPQKERFLIGRIGPKSYGMYRCMIRNGYKDVFRSGDDFEIDLVMSIAEFIQMEAEGSETPEGSVDKRMAVVRTSGKFGTRLVMSQSSGPGESSSSGPSALVGTCKSQVLQDLQATYEKEAPKLNYWRRAQFGLLDTKYKDPRVREQLLELVNAKHAGATYVIGHSYLKAKYSSSFIKKCAINIAFSFLRKNCRSPAVALNIPHICLIKVGANYIV</sequence>
<feature type="domain" description="K+ potassium transporter integral membrane" evidence="11">
    <location>
        <begin position="15"/>
        <end position="504"/>
    </location>
</feature>
<dbReference type="InterPro" id="IPR053952">
    <property type="entry name" value="K_trans_C"/>
</dbReference>
<evidence type="ECO:0000256" key="2">
    <source>
        <dbReference type="ARBA" id="ARBA00008440"/>
    </source>
</evidence>
<proteinExistence type="inferred from homology"/>
<feature type="transmembrane region" description="Helical" evidence="10">
    <location>
        <begin position="207"/>
        <end position="231"/>
    </location>
</feature>
<evidence type="ECO:0000256" key="7">
    <source>
        <dbReference type="ARBA" id="ARBA00022989"/>
    </source>
</evidence>
<feature type="transmembrane region" description="Helical" evidence="10">
    <location>
        <begin position="21"/>
        <end position="44"/>
    </location>
</feature>
<feature type="domain" description="K+ potassium transporter C-terminal" evidence="12">
    <location>
        <begin position="516"/>
        <end position="772"/>
    </location>
</feature>
<dbReference type="AlphaFoldDB" id="A0A2P6P6I6"/>
<keyword evidence="3" id="KW-0813">Transport</keyword>
<evidence type="ECO:0000256" key="3">
    <source>
        <dbReference type="ARBA" id="ARBA00022448"/>
    </source>
</evidence>
<feature type="transmembrane region" description="Helical" evidence="10">
    <location>
        <begin position="257"/>
        <end position="276"/>
    </location>
</feature>
<feature type="transmembrane region" description="Helical" evidence="10">
    <location>
        <begin position="502"/>
        <end position="522"/>
    </location>
</feature>
<dbReference type="Gramene" id="PRQ17540">
    <property type="protein sequence ID" value="PRQ17540"/>
    <property type="gene ID" value="RchiOBHm_Chr7g0196121"/>
</dbReference>
<evidence type="ECO:0000256" key="8">
    <source>
        <dbReference type="ARBA" id="ARBA00023065"/>
    </source>
</evidence>
<keyword evidence="9 10" id="KW-0472">Membrane</keyword>
<organism evidence="13 14">
    <name type="scientific">Rosa chinensis</name>
    <name type="common">China rose</name>
    <dbReference type="NCBI Taxonomy" id="74649"/>
    <lineage>
        <taxon>Eukaryota</taxon>
        <taxon>Viridiplantae</taxon>
        <taxon>Streptophyta</taxon>
        <taxon>Embryophyta</taxon>
        <taxon>Tracheophyta</taxon>
        <taxon>Spermatophyta</taxon>
        <taxon>Magnoliopsida</taxon>
        <taxon>eudicotyledons</taxon>
        <taxon>Gunneridae</taxon>
        <taxon>Pentapetalae</taxon>
        <taxon>rosids</taxon>
        <taxon>fabids</taxon>
        <taxon>Rosales</taxon>
        <taxon>Rosaceae</taxon>
        <taxon>Rosoideae</taxon>
        <taxon>Rosoideae incertae sedis</taxon>
        <taxon>Rosa</taxon>
    </lineage>
</organism>